<feature type="compositionally biased region" description="Polar residues" evidence="1">
    <location>
        <begin position="1"/>
        <end position="24"/>
    </location>
</feature>
<organism evidence="2 3">
    <name type="scientific">Trichonephila inaurata madagascariensis</name>
    <dbReference type="NCBI Taxonomy" id="2747483"/>
    <lineage>
        <taxon>Eukaryota</taxon>
        <taxon>Metazoa</taxon>
        <taxon>Ecdysozoa</taxon>
        <taxon>Arthropoda</taxon>
        <taxon>Chelicerata</taxon>
        <taxon>Arachnida</taxon>
        <taxon>Araneae</taxon>
        <taxon>Araneomorphae</taxon>
        <taxon>Entelegynae</taxon>
        <taxon>Araneoidea</taxon>
        <taxon>Nephilidae</taxon>
        <taxon>Trichonephila</taxon>
        <taxon>Trichonephila inaurata</taxon>
    </lineage>
</organism>
<dbReference type="AlphaFoldDB" id="A0A8X6X0P4"/>
<dbReference type="Proteomes" id="UP000886998">
    <property type="component" value="Unassembled WGS sequence"/>
</dbReference>
<proteinExistence type="predicted"/>
<evidence type="ECO:0000313" key="2">
    <source>
        <dbReference type="EMBL" id="GFY44170.1"/>
    </source>
</evidence>
<reference evidence="2" key="1">
    <citation type="submission" date="2020-08" db="EMBL/GenBank/DDBJ databases">
        <title>Multicomponent nature underlies the extraordinary mechanical properties of spider dragline silk.</title>
        <authorList>
            <person name="Kono N."/>
            <person name="Nakamura H."/>
            <person name="Mori M."/>
            <person name="Yoshida Y."/>
            <person name="Ohtoshi R."/>
            <person name="Malay A.D."/>
            <person name="Moran D.A.P."/>
            <person name="Tomita M."/>
            <person name="Numata K."/>
            <person name="Arakawa K."/>
        </authorList>
    </citation>
    <scope>NUCLEOTIDE SEQUENCE</scope>
</reference>
<protein>
    <submittedName>
        <fullName evidence="2">Uncharacterized protein</fullName>
    </submittedName>
</protein>
<accession>A0A8X6X0P4</accession>
<name>A0A8X6X0P4_9ARAC</name>
<evidence type="ECO:0000313" key="3">
    <source>
        <dbReference type="Proteomes" id="UP000886998"/>
    </source>
</evidence>
<dbReference type="EMBL" id="BMAV01004094">
    <property type="protein sequence ID" value="GFY44170.1"/>
    <property type="molecule type" value="Genomic_DNA"/>
</dbReference>
<comment type="caution">
    <text evidence="2">The sequence shown here is derived from an EMBL/GenBank/DDBJ whole genome shotgun (WGS) entry which is preliminary data.</text>
</comment>
<sequence length="85" mass="9204">MASDSEPSASAQNGGRKSEGNQGKNDPKQMEGQGNKRRQSQSGRDVGGAKHGDGSTWSERHHRNMLAPSYHFGPPLHRPLAKMPV</sequence>
<keyword evidence="3" id="KW-1185">Reference proteome</keyword>
<gene>
    <name evidence="2" type="ORF">TNIN_497021</name>
</gene>
<feature type="region of interest" description="Disordered" evidence="1">
    <location>
        <begin position="1"/>
        <end position="85"/>
    </location>
</feature>
<evidence type="ECO:0000256" key="1">
    <source>
        <dbReference type="SAM" id="MobiDB-lite"/>
    </source>
</evidence>